<proteinExistence type="predicted"/>
<dbReference type="InterPro" id="IPR016024">
    <property type="entry name" value="ARM-type_fold"/>
</dbReference>
<dbReference type="AlphaFoldDB" id="A0A2P6V7Q6"/>
<comment type="caution">
    <text evidence="3">The sequence shown here is derived from an EMBL/GenBank/DDBJ whole genome shotgun (WGS) entry which is preliminary data.</text>
</comment>
<name>A0A2P6V7Q6_9CHLO</name>
<feature type="signal peptide" evidence="2">
    <location>
        <begin position="1"/>
        <end position="15"/>
    </location>
</feature>
<dbReference type="EMBL" id="LHPF02000022">
    <property type="protein sequence ID" value="PSC70122.1"/>
    <property type="molecule type" value="Genomic_DNA"/>
</dbReference>
<feature type="chain" id="PRO_5015159351" evidence="2">
    <location>
        <begin position="16"/>
        <end position="142"/>
    </location>
</feature>
<evidence type="ECO:0000313" key="3">
    <source>
        <dbReference type="EMBL" id="PSC70122.1"/>
    </source>
</evidence>
<reference evidence="3 4" key="1">
    <citation type="journal article" date="2018" name="Plant J.">
        <title>Genome sequences of Chlorella sorokiniana UTEX 1602 and Micractinium conductrix SAG 241.80: implications to maltose excretion by a green alga.</title>
        <authorList>
            <person name="Arriola M.B."/>
            <person name="Velmurugan N."/>
            <person name="Zhang Y."/>
            <person name="Plunkett M.H."/>
            <person name="Hondzo H."/>
            <person name="Barney B.M."/>
        </authorList>
    </citation>
    <scope>NUCLEOTIDE SEQUENCE [LARGE SCALE GENOMIC DNA]</scope>
    <source>
        <strain evidence="3 4">SAG 241.80</strain>
    </source>
</reference>
<feature type="repeat" description="ARM" evidence="1">
    <location>
        <begin position="57"/>
        <end position="100"/>
    </location>
</feature>
<accession>A0A2P6V7Q6</accession>
<evidence type="ECO:0000256" key="2">
    <source>
        <dbReference type="SAM" id="SignalP"/>
    </source>
</evidence>
<evidence type="ECO:0000313" key="4">
    <source>
        <dbReference type="Proteomes" id="UP000239649"/>
    </source>
</evidence>
<dbReference type="InterPro" id="IPR000225">
    <property type="entry name" value="Armadillo"/>
</dbReference>
<dbReference type="Proteomes" id="UP000239649">
    <property type="component" value="Unassembled WGS sequence"/>
</dbReference>
<protein>
    <submittedName>
        <fullName evidence="3">tRNA (5-methylaminomethyl-2-thiouridylate)-methyltransferase FAD-dependent cmnm(5)s(2)U34 oxidoreductase</fullName>
    </submittedName>
</protein>
<keyword evidence="4" id="KW-1185">Reference proteome</keyword>
<dbReference type="GO" id="GO:0032259">
    <property type="term" value="P:methylation"/>
    <property type="evidence" value="ECO:0007669"/>
    <property type="project" value="UniProtKB-KW"/>
</dbReference>
<dbReference type="PROSITE" id="PS50176">
    <property type="entry name" value="ARM_REPEAT"/>
    <property type="match status" value="1"/>
</dbReference>
<dbReference type="Gene3D" id="1.25.10.10">
    <property type="entry name" value="Leucine-rich Repeat Variant"/>
    <property type="match status" value="1"/>
</dbReference>
<dbReference type="OrthoDB" id="509910at2759"/>
<dbReference type="InterPro" id="IPR011989">
    <property type="entry name" value="ARM-like"/>
</dbReference>
<organism evidence="3 4">
    <name type="scientific">Micractinium conductrix</name>
    <dbReference type="NCBI Taxonomy" id="554055"/>
    <lineage>
        <taxon>Eukaryota</taxon>
        <taxon>Viridiplantae</taxon>
        <taxon>Chlorophyta</taxon>
        <taxon>core chlorophytes</taxon>
        <taxon>Trebouxiophyceae</taxon>
        <taxon>Chlorellales</taxon>
        <taxon>Chlorellaceae</taxon>
        <taxon>Chlorella clade</taxon>
        <taxon>Micractinium</taxon>
    </lineage>
</organism>
<gene>
    <name evidence="3" type="ORF">C2E20_6468</name>
</gene>
<sequence length="142" mass="14108">MICTAGLNVLPAVAAASVGNCLALLDAQQPFMVKAGCSRLQLLMRLDAAREQAAAEGAAPKLLKLVAPSTDAGVVEYALSALEVLAGCEAGLAAVARDGGAATLQSYLAAAERSPATEDSIFRAQRLLAAVAATAVAAAAAT</sequence>
<dbReference type="SUPFAM" id="SSF48371">
    <property type="entry name" value="ARM repeat"/>
    <property type="match status" value="1"/>
</dbReference>
<dbReference type="GO" id="GO:0008168">
    <property type="term" value="F:methyltransferase activity"/>
    <property type="evidence" value="ECO:0007669"/>
    <property type="project" value="UniProtKB-KW"/>
</dbReference>
<evidence type="ECO:0000256" key="1">
    <source>
        <dbReference type="PROSITE-ProRule" id="PRU00259"/>
    </source>
</evidence>
<keyword evidence="2" id="KW-0732">Signal</keyword>